<feature type="transmembrane region" description="Helical" evidence="1">
    <location>
        <begin position="224"/>
        <end position="245"/>
    </location>
</feature>
<evidence type="ECO:0000256" key="1">
    <source>
        <dbReference type="SAM" id="Phobius"/>
    </source>
</evidence>
<proteinExistence type="predicted"/>
<keyword evidence="1" id="KW-0472">Membrane</keyword>
<protein>
    <recommendedName>
        <fullName evidence="5">Reelin domain-containing protein</fullName>
    </recommendedName>
</protein>
<dbReference type="AlphaFoldDB" id="A0A1Y1X369"/>
<reference evidence="3 4" key="1">
    <citation type="submission" date="2016-08" db="EMBL/GenBank/DDBJ databases">
        <title>A Parts List for Fungal Cellulosomes Revealed by Comparative Genomics.</title>
        <authorList>
            <consortium name="DOE Joint Genome Institute"/>
            <person name="Haitjema C.H."/>
            <person name="Gilmore S.P."/>
            <person name="Henske J.K."/>
            <person name="Solomon K.V."/>
            <person name="De Groot R."/>
            <person name="Kuo A."/>
            <person name="Mondo S.J."/>
            <person name="Salamov A.A."/>
            <person name="Labutti K."/>
            <person name="Zhao Z."/>
            <person name="Chiniquy J."/>
            <person name="Barry K."/>
            <person name="Brewer H.M."/>
            <person name="Purvine S.O."/>
            <person name="Wright A.T."/>
            <person name="Boxma B."/>
            <person name="Van Alen T."/>
            <person name="Hackstein J.H."/>
            <person name="Baker S.E."/>
            <person name="Grigoriev I.V."/>
            <person name="O'Malley M.A."/>
        </authorList>
    </citation>
    <scope>NUCLEOTIDE SEQUENCE [LARGE SCALE GENOMIC DNA]</scope>
    <source>
        <strain evidence="3 4">S4</strain>
    </source>
</reference>
<reference evidence="3 4" key="2">
    <citation type="submission" date="2016-08" db="EMBL/GenBank/DDBJ databases">
        <title>Pervasive Adenine N6-methylation of Active Genes in Fungi.</title>
        <authorList>
            <consortium name="DOE Joint Genome Institute"/>
            <person name="Mondo S.J."/>
            <person name="Dannebaum R.O."/>
            <person name="Kuo R.C."/>
            <person name="Labutti K."/>
            <person name="Haridas S."/>
            <person name="Kuo A."/>
            <person name="Salamov A."/>
            <person name="Ahrendt S.R."/>
            <person name="Lipzen A."/>
            <person name="Sullivan W."/>
            <person name="Andreopoulos W.B."/>
            <person name="Clum A."/>
            <person name="Lindquist E."/>
            <person name="Daum C."/>
            <person name="Ramamoorthy G.K."/>
            <person name="Gryganskyi A."/>
            <person name="Culley D."/>
            <person name="Magnuson J.K."/>
            <person name="James T.Y."/>
            <person name="O'Malley M.A."/>
            <person name="Stajich J.E."/>
            <person name="Spatafora J.W."/>
            <person name="Visel A."/>
            <person name="Grigoriev I.V."/>
        </authorList>
    </citation>
    <scope>NUCLEOTIDE SEQUENCE [LARGE SCALE GENOMIC DNA]</scope>
    <source>
        <strain evidence="3 4">S4</strain>
    </source>
</reference>
<dbReference type="OrthoDB" id="2131323at2759"/>
<evidence type="ECO:0000313" key="4">
    <source>
        <dbReference type="Proteomes" id="UP000193944"/>
    </source>
</evidence>
<evidence type="ECO:0000256" key="2">
    <source>
        <dbReference type="SAM" id="SignalP"/>
    </source>
</evidence>
<sequence>MINKILITFLILVCYHIYITQGHADESPYCTADLESINTRTHTNDEIKDTTGGFTLTIEPKPKKLTGFSPDFTITLDSTKYKTIRGLLLYVEHENQTTVEDEEEYNKRLGYFIDINDQYFRPKKCGIKSLPNSTLEHFNREDKPLPQKFSWTLKNVFDYENDFYGVIKAIAVVSMKEWGVPEPTKFQPKNLMQEIYPEEYKTYLYLNTPSFKKEIKKYYSENPFLFVLITSLAIVTCYFLYRFIIKRIKLYKRQKKYENYYRLETINKVQTQIKDV</sequence>
<evidence type="ECO:0000313" key="3">
    <source>
        <dbReference type="EMBL" id="ORX80260.1"/>
    </source>
</evidence>
<keyword evidence="1" id="KW-1133">Transmembrane helix</keyword>
<feature type="chain" id="PRO_5012101404" description="Reelin domain-containing protein" evidence="2">
    <location>
        <begin position="25"/>
        <end position="276"/>
    </location>
</feature>
<comment type="caution">
    <text evidence="3">The sequence shown here is derived from an EMBL/GenBank/DDBJ whole genome shotgun (WGS) entry which is preliminary data.</text>
</comment>
<accession>A0A1Y1X369</accession>
<evidence type="ECO:0008006" key="5">
    <source>
        <dbReference type="Google" id="ProtNLM"/>
    </source>
</evidence>
<dbReference type="Proteomes" id="UP000193944">
    <property type="component" value="Unassembled WGS sequence"/>
</dbReference>
<organism evidence="3 4">
    <name type="scientific">Anaeromyces robustus</name>
    <dbReference type="NCBI Taxonomy" id="1754192"/>
    <lineage>
        <taxon>Eukaryota</taxon>
        <taxon>Fungi</taxon>
        <taxon>Fungi incertae sedis</taxon>
        <taxon>Chytridiomycota</taxon>
        <taxon>Chytridiomycota incertae sedis</taxon>
        <taxon>Neocallimastigomycetes</taxon>
        <taxon>Neocallimastigales</taxon>
        <taxon>Neocallimastigaceae</taxon>
        <taxon>Anaeromyces</taxon>
    </lineage>
</organism>
<dbReference type="EMBL" id="MCFG01000150">
    <property type="protein sequence ID" value="ORX80260.1"/>
    <property type="molecule type" value="Genomic_DNA"/>
</dbReference>
<keyword evidence="2" id="KW-0732">Signal</keyword>
<feature type="signal peptide" evidence="2">
    <location>
        <begin position="1"/>
        <end position="24"/>
    </location>
</feature>
<gene>
    <name evidence="3" type="ORF">BCR32DRAFT_293920</name>
</gene>
<name>A0A1Y1X369_9FUNG</name>
<keyword evidence="1" id="KW-0812">Transmembrane</keyword>
<keyword evidence="4" id="KW-1185">Reference proteome</keyword>